<evidence type="ECO:0000313" key="2">
    <source>
        <dbReference type="EMBL" id="GAV92371.1"/>
    </source>
</evidence>
<dbReference type="OrthoDB" id="1166076at2759"/>
<gene>
    <name evidence="1" type="ORF">CFOL_v3_20416</name>
    <name evidence="2" type="ORF">CFOL_v3_35750</name>
</gene>
<dbReference type="Pfam" id="PF14223">
    <property type="entry name" value="Retrotran_gag_2"/>
    <property type="match status" value="1"/>
</dbReference>
<dbReference type="EMBL" id="BDDD01001549">
    <property type="protein sequence ID" value="GAV76943.1"/>
    <property type="molecule type" value="Genomic_DNA"/>
</dbReference>
<name>A0A1Q3CA37_CEPFO</name>
<evidence type="ECO:0000313" key="3">
    <source>
        <dbReference type="Proteomes" id="UP000187406"/>
    </source>
</evidence>
<dbReference type="AlphaFoldDB" id="A0A1Q3CA37"/>
<reference evidence="1" key="2">
    <citation type="journal article" date="2017" name="Nat. Ecol. Evol.">
        <title>Genome of the pitcher plant Cephalotus reveals genetic changes associated with carnivory.</title>
        <authorList>
            <person name="Fukushima K."/>
            <person name="Fang X."/>
            <person name="Alvarez-Ponce D."/>
            <person name="Cai H."/>
            <person name="Carretero-Paulet L."/>
            <person name="Chen C."/>
            <person name="Chang T."/>
            <person name="Farr K.M."/>
            <person name="Fujita T."/>
            <person name="Hiwatashi Y."/>
            <person name="Hoshi Y."/>
            <person name="Imai T."/>
            <person name="Kasahara M."/>
            <person name="Librado P."/>
            <person name="Mao L."/>
            <person name="Mori H."/>
            <person name="Nishiyama T."/>
            <person name="Nozawa M."/>
            <person name="Palfalvi G."/>
            <person name="Pollard S.T."/>
            <person name="Rozas J."/>
            <person name="Sanchez-Gracia A."/>
            <person name="Sankoff D."/>
            <person name="Shibata T.F."/>
            <person name="Shigenobu S."/>
            <person name="Sumikawa N."/>
            <person name="Uzawa T."/>
            <person name="Xie M."/>
            <person name="Zheng C."/>
            <person name="Pollock D.D."/>
            <person name="Albert V.A."/>
            <person name="Li S."/>
            <person name="Hasebe M."/>
        </authorList>
    </citation>
    <scope>NUCLEOTIDE SEQUENCE</scope>
    <source>
        <strain evidence="1">St1</strain>
    </source>
</reference>
<protein>
    <submittedName>
        <fullName evidence="1">UBN2_2 domain-containing protein</fullName>
    </submittedName>
</protein>
<comment type="caution">
    <text evidence="1">The sequence shown here is derived from an EMBL/GenBank/DDBJ whole genome shotgun (WGS) entry which is preliminary data.</text>
</comment>
<accession>A0A1Q3CA37</accession>
<reference evidence="3" key="1">
    <citation type="submission" date="2016-04" db="EMBL/GenBank/DDBJ databases">
        <title>Cephalotus genome sequencing.</title>
        <authorList>
            <person name="Fukushima K."/>
            <person name="Hasebe M."/>
            <person name="Fang X."/>
        </authorList>
    </citation>
    <scope>NUCLEOTIDE SEQUENCE [LARGE SCALE GENOMIC DNA]</scope>
    <source>
        <strain evidence="3">cv. St1</strain>
    </source>
</reference>
<proteinExistence type="predicted"/>
<evidence type="ECO:0000313" key="1">
    <source>
        <dbReference type="EMBL" id="GAV76943.1"/>
    </source>
</evidence>
<dbReference type="Proteomes" id="UP000187406">
    <property type="component" value="Unassembled WGS sequence"/>
</dbReference>
<dbReference type="EMBL" id="BDDD01009596">
    <property type="protein sequence ID" value="GAV92371.1"/>
    <property type="molecule type" value="Genomic_DNA"/>
</dbReference>
<organism evidence="1 3">
    <name type="scientific">Cephalotus follicularis</name>
    <name type="common">Albany pitcher plant</name>
    <dbReference type="NCBI Taxonomy" id="3775"/>
    <lineage>
        <taxon>Eukaryota</taxon>
        <taxon>Viridiplantae</taxon>
        <taxon>Streptophyta</taxon>
        <taxon>Embryophyta</taxon>
        <taxon>Tracheophyta</taxon>
        <taxon>Spermatophyta</taxon>
        <taxon>Magnoliopsida</taxon>
        <taxon>eudicotyledons</taxon>
        <taxon>Gunneridae</taxon>
        <taxon>Pentapetalae</taxon>
        <taxon>rosids</taxon>
        <taxon>fabids</taxon>
        <taxon>Oxalidales</taxon>
        <taxon>Cephalotaceae</taxon>
        <taxon>Cephalotus</taxon>
    </lineage>
</organism>
<keyword evidence="3" id="KW-1185">Reference proteome</keyword>
<sequence length="127" mass="14575">MTSLTNMHYDGNGNVREHIMNMIDLVSKLNSLDVFISNSFLVHLALNSLPSQFGKLKVTYNVSREKWGLNKLISIFAQEEERLRRERGEKVNLVHHVNGKKALKYSKKPRKFSKKNFHVNAPGGLEP</sequence>